<comment type="caution">
    <text evidence="1">The sequence shown here is derived from an EMBL/GenBank/DDBJ whole genome shotgun (WGS) entry which is preliminary data.</text>
</comment>
<dbReference type="Proteomes" id="UP000004226">
    <property type="component" value="Unassembled WGS sequence"/>
</dbReference>
<accession>D0GKE6</accession>
<reference evidence="1 2" key="1">
    <citation type="submission" date="2009-10" db="EMBL/GenBank/DDBJ databases">
        <authorList>
            <person name="Harkins D.M."/>
            <person name="Madupu R."/>
            <person name="Durkin A.S."/>
            <person name="Torralba M."/>
            <person name="Methe B."/>
            <person name="Sutton G.G."/>
            <person name="Strausberg R.L."/>
            <person name="Nelson K.E."/>
        </authorList>
    </citation>
    <scope>NUCLEOTIDE SEQUENCE [LARGE SCALE GENOMIC DNA]</scope>
    <source>
        <strain evidence="1 2">F0264</strain>
    </source>
</reference>
<keyword evidence="2" id="KW-1185">Reference proteome</keyword>
<protein>
    <submittedName>
        <fullName evidence="1">Uncharacterized protein</fullName>
    </submittedName>
</protein>
<gene>
    <name evidence="1" type="ORF">HMPREF0554_2253</name>
</gene>
<evidence type="ECO:0000313" key="1">
    <source>
        <dbReference type="EMBL" id="EEY35427.1"/>
    </source>
</evidence>
<dbReference type="InterPro" id="IPR035416">
    <property type="entry name" value="DUF5376"/>
</dbReference>
<dbReference type="Pfam" id="PF17346">
    <property type="entry name" value="DUF5376"/>
    <property type="match status" value="1"/>
</dbReference>
<dbReference type="RefSeq" id="WP_006806954.1">
    <property type="nucleotide sequence ID" value="NZ_ADAD01000076.1"/>
</dbReference>
<proteinExistence type="predicted"/>
<name>D0GKE6_9FUSO</name>
<evidence type="ECO:0000313" key="2">
    <source>
        <dbReference type="Proteomes" id="UP000004226"/>
    </source>
</evidence>
<sequence>MKLIFKYVCHEGWVPKSYIRVCKSFRRVNEISGEINQKDFWDLVLKKNILNEIYLAEYLYDTDLNLAEYVLDKLNDKTIDDYDIGSQGWDVELEEDKVVIGQMCSSEDDKRAYINREEVAYAMLKWKHFLEREFDVPDYQEVIDTEDVYRGEK</sequence>
<organism evidence="1 2">
    <name type="scientific">Pseudoleptotrichia goodfellowii F0264</name>
    <dbReference type="NCBI Taxonomy" id="596323"/>
    <lineage>
        <taxon>Bacteria</taxon>
        <taxon>Fusobacteriati</taxon>
        <taxon>Fusobacteriota</taxon>
        <taxon>Fusobacteriia</taxon>
        <taxon>Fusobacteriales</taxon>
        <taxon>Leptotrichiaceae</taxon>
        <taxon>Pseudoleptotrichia</taxon>
    </lineage>
</organism>
<dbReference type="EMBL" id="ADAD01000076">
    <property type="protein sequence ID" value="EEY35427.1"/>
    <property type="molecule type" value="Genomic_DNA"/>
</dbReference>
<dbReference type="AlphaFoldDB" id="D0GKE6"/>